<accession>A0AAD7FZA6</accession>
<evidence type="ECO:0000313" key="2">
    <source>
        <dbReference type="EMBL" id="KAJ7645707.1"/>
    </source>
</evidence>
<dbReference type="Proteomes" id="UP001221757">
    <property type="component" value="Unassembled WGS sequence"/>
</dbReference>
<feature type="region of interest" description="Disordered" evidence="1">
    <location>
        <begin position="170"/>
        <end position="208"/>
    </location>
</feature>
<evidence type="ECO:0000313" key="3">
    <source>
        <dbReference type="Proteomes" id="UP001221757"/>
    </source>
</evidence>
<protein>
    <submittedName>
        <fullName evidence="2">Uncharacterized protein</fullName>
    </submittedName>
</protein>
<reference evidence="2" key="1">
    <citation type="submission" date="2023-03" db="EMBL/GenBank/DDBJ databases">
        <title>Massive genome expansion in bonnet fungi (Mycena s.s.) driven by repeated elements and novel gene families across ecological guilds.</title>
        <authorList>
            <consortium name="Lawrence Berkeley National Laboratory"/>
            <person name="Harder C.B."/>
            <person name="Miyauchi S."/>
            <person name="Viragh M."/>
            <person name="Kuo A."/>
            <person name="Thoen E."/>
            <person name="Andreopoulos B."/>
            <person name="Lu D."/>
            <person name="Skrede I."/>
            <person name="Drula E."/>
            <person name="Henrissat B."/>
            <person name="Morin E."/>
            <person name="Kohler A."/>
            <person name="Barry K."/>
            <person name="LaButti K."/>
            <person name="Morin E."/>
            <person name="Salamov A."/>
            <person name="Lipzen A."/>
            <person name="Mereny Z."/>
            <person name="Hegedus B."/>
            <person name="Baldrian P."/>
            <person name="Stursova M."/>
            <person name="Weitz H."/>
            <person name="Taylor A."/>
            <person name="Grigoriev I.V."/>
            <person name="Nagy L.G."/>
            <person name="Martin F."/>
            <person name="Kauserud H."/>
        </authorList>
    </citation>
    <scope>NUCLEOTIDE SEQUENCE</scope>
    <source>
        <strain evidence="2">CBHHK067</strain>
    </source>
</reference>
<name>A0AAD7FZA6_MYCRO</name>
<comment type="caution">
    <text evidence="2">The sequence shown here is derived from an EMBL/GenBank/DDBJ whole genome shotgun (WGS) entry which is preliminary data.</text>
</comment>
<organism evidence="2 3">
    <name type="scientific">Mycena rosella</name>
    <name type="common">Pink bonnet</name>
    <name type="synonym">Agaricus rosellus</name>
    <dbReference type="NCBI Taxonomy" id="1033263"/>
    <lineage>
        <taxon>Eukaryota</taxon>
        <taxon>Fungi</taxon>
        <taxon>Dikarya</taxon>
        <taxon>Basidiomycota</taxon>
        <taxon>Agaricomycotina</taxon>
        <taxon>Agaricomycetes</taxon>
        <taxon>Agaricomycetidae</taxon>
        <taxon>Agaricales</taxon>
        <taxon>Marasmiineae</taxon>
        <taxon>Mycenaceae</taxon>
        <taxon>Mycena</taxon>
    </lineage>
</organism>
<keyword evidence="3" id="KW-1185">Reference proteome</keyword>
<sequence length="208" mass="22216">MSRGKCRACTPLNARVCCGSAGASSVCVDVRTVGGGAREGDGDLALRGRIKACGTPGDTVKIQKYSLFDPLCLRSTHEHLPPGHHALRTREAEHRISEGAGLPTARVMKAEEHRLGVMAAGIWVLDLGVCVRRRRGNGARRGQSGGAIERADLASKLVHAVQVRVLTRRAGAQSRIEAAGHRKEHRRRGHEQQRDSGDTGTVVIASGD</sequence>
<gene>
    <name evidence="2" type="ORF">B0H17DRAFT_1148405</name>
</gene>
<evidence type="ECO:0000256" key="1">
    <source>
        <dbReference type="SAM" id="MobiDB-lite"/>
    </source>
</evidence>
<dbReference type="EMBL" id="JARKIE010000397">
    <property type="protein sequence ID" value="KAJ7645707.1"/>
    <property type="molecule type" value="Genomic_DNA"/>
</dbReference>
<dbReference type="AlphaFoldDB" id="A0AAD7FZA6"/>
<proteinExistence type="predicted"/>